<evidence type="ECO:0000259" key="1">
    <source>
        <dbReference type="Pfam" id="PF12682"/>
    </source>
</evidence>
<dbReference type="PATRIC" id="fig|1423775.4.peg.2465"/>
<protein>
    <recommendedName>
        <fullName evidence="1">Flavodoxin-like domain-containing protein</fullName>
    </recommendedName>
</protein>
<comment type="caution">
    <text evidence="2">The sequence shown here is derived from an EMBL/GenBank/DDBJ whole genome shotgun (WGS) entry which is preliminary data.</text>
</comment>
<dbReference type="STRING" id="1423775.FD03_GL002422"/>
<dbReference type="InterPro" id="IPR008254">
    <property type="entry name" value="Flavodoxin/NO_synth"/>
</dbReference>
<dbReference type="InterPro" id="IPR029039">
    <property type="entry name" value="Flavoprotein-like_sf"/>
</dbReference>
<dbReference type="SUPFAM" id="SSF52218">
    <property type="entry name" value="Flavoproteins"/>
    <property type="match status" value="1"/>
</dbReference>
<dbReference type="AlphaFoldDB" id="A0A0R1K507"/>
<dbReference type="GO" id="GO:0010181">
    <property type="term" value="F:FMN binding"/>
    <property type="evidence" value="ECO:0007669"/>
    <property type="project" value="InterPro"/>
</dbReference>
<sequence length="159" mass="18502">MGLYLWEEKHMKSIVIYFSESGNTKKAAQFIAQETHSDIDELKPIKPYPDNYDQLVERSGDEIDNNIHPEIDKNLNFSDYNVIYLGYPTWYHRTPMIIDSFFDTYDLSSKTIIPFTTTYSSEFDESKPFIEKIASTKNVTLSPGFRANSNTEIKKYLAK</sequence>
<dbReference type="GO" id="GO:0009055">
    <property type="term" value="F:electron transfer activity"/>
    <property type="evidence" value="ECO:0007669"/>
    <property type="project" value="InterPro"/>
</dbReference>
<accession>A0A0R1K507</accession>
<proteinExistence type="predicted"/>
<dbReference type="InterPro" id="IPR001226">
    <property type="entry name" value="Flavodoxin_CS"/>
</dbReference>
<dbReference type="GO" id="GO:0016651">
    <property type="term" value="F:oxidoreductase activity, acting on NAD(P)H"/>
    <property type="evidence" value="ECO:0007669"/>
    <property type="project" value="UniProtKB-ARBA"/>
</dbReference>
<dbReference type="eggNOG" id="COG0716">
    <property type="taxonomic scope" value="Bacteria"/>
</dbReference>
<organism evidence="2 3">
    <name type="scientific">Companilactobacillus nodensis DSM 19682 = JCM 14932 = NBRC 107160</name>
    <dbReference type="NCBI Taxonomy" id="1423775"/>
    <lineage>
        <taxon>Bacteria</taxon>
        <taxon>Bacillati</taxon>
        <taxon>Bacillota</taxon>
        <taxon>Bacilli</taxon>
        <taxon>Lactobacillales</taxon>
        <taxon>Lactobacillaceae</taxon>
        <taxon>Companilactobacillus</taxon>
    </lineage>
</organism>
<dbReference type="EMBL" id="AZDZ01000022">
    <property type="protein sequence ID" value="KRK78646.1"/>
    <property type="molecule type" value="Genomic_DNA"/>
</dbReference>
<dbReference type="Gene3D" id="3.40.50.360">
    <property type="match status" value="1"/>
</dbReference>
<gene>
    <name evidence="2" type="ORF">FD03_GL002422</name>
</gene>
<name>A0A0R1K507_9LACO</name>
<dbReference type="PANTHER" id="PTHR39201">
    <property type="entry name" value="EXPORTED PROTEIN-RELATED"/>
    <property type="match status" value="1"/>
</dbReference>
<dbReference type="Proteomes" id="UP000051248">
    <property type="component" value="Unassembled WGS sequence"/>
</dbReference>
<dbReference type="Pfam" id="PF12682">
    <property type="entry name" value="Flavodoxin_4"/>
    <property type="match status" value="1"/>
</dbReference>
<dbReference type="PANTHER" id="PTHR39201:SF1">
    <property type="entry name" value="FLAVODOXIN-LIKE DOMAIN-CONTAINING PROTEIN"/>
    <property type="match status" value="1"/>
</dbReference>
<evidence type="ECO:0000313" key="3">
    <source>
        <dbReference type="Proteomes" id="UP000051248"/>
    </source>
</evidence>
<reference evidence="2 3" key="1">
    <citation type="journal article" date="2015" name="Genome Announc.">
        <title>Expanding the biotechnology potential of lactobacilli through comparative genomics of 213 strains and associated genera.</title>
        <authorList>
            <person name="Sun Z."/>
            <person name="Harris H.M."/>
            <person name="McCann A."/>
            <person name="Guo C."/>
            <person name="Argimon S."/>
            <person name="Zhang W."/>
            <person name="Yang X."/>
            <person name="Jeffery I.B."/>
            <person name="Cooney J.C."/>
            <person name="Kagawa T.F."/>
            <person name="Liu W."/>
            <person name="Song Y."/>
            <person name="Salvetti E."/>
            <person name="Wrobel A."/>
            <person name="Rasinkangas P."/>
            <person name="Parkhill J."/>
            <person name="Rea M.C."/>
            <person name="O'Sullivan O."/>
            <person name="Ritari J."/>
            <person name="Douillard F.P."/>
            <person name="Paul Ross R."/>
            <person name="Yang R."/>
            <person name="Briner A.E."/>
            <person name="Felis G.E."/>
            <person name="de Vos W.M."/>
            <person name="Barrangou R."/>
            <person name="Klaenhammer T.R."/>
            <person name="Caufield P.W."/>
            <person name="Cui Y."/>
            <person name="Zhang H."/>
            <person name="O'Toole P.W."/>
        </authorList>
    </citation>
    <scope>NUCLEOTIDE SEQUENCE [LARGE SCALE GENOMIC DNA]</scope>
    <source>
        <strain evidence="2 3">DSM 19682</strain>
    </source>
</reference>
<evidence type="ECO:0000313" key="2">
    <source>
        <dbReference type="EMBL" id="KRK78646.1"/>
    </source>
</evidence>
<dbReference type="PROSITE" id="PS00201">
    <property type="entry name" value="FLAVODOXIN"/>
    <property type="match status" value="1"/>
</dbReference>
<feature type="domain" description="Flavodoxin-like" evidence="1">
    <location>
        <begin position="12"/>
        <end position="148"/>
    </location>
</feature>
<keyword evidence="3" id="KW-1185">Reference proteome</keyword>